<accession>A0A919RH80</accession>
<keyword evidence="3" id="KW-1185">Reference proteome</keyword>
<dbReference type="CDD" id="cd16936">
    <property type="entry name" value="HATPase_RsbW-like"/>
    <property type="match status" value="1"/>
</dbReference>
<dbReference type="InterPro" id="IPR003594">
    <property type="entry name" value="HATPase_dom"/>
</dbReference>
<name>A0A919RH80_9ACTN</name>
<feature type="domain" description="Histidine kinase/HSP90-like ATPase" evidence="1">
    <location>
        <begin position="3"/>
        <end position="75"/>
    </location>
</feature>
<proteinExistence type="predicted"/>
<dbReference type="Pfam" id="PF13581">
    <property type="entry name" value="HATPase_c_2"/>
    <property type="match status" value="1"/>
</dbReference>
<dbReference type="EMBL" id="BOOW01000012">
    <property type="protein sequence ID" value="GII91794.1"/>
    <property type="molecule type" value="Genomic_DNA"/>
</dbReference>
<gene>
    <name evidence="2" type="ORF">Ssi02_20250</name>
</gene>
<organism evidence="2 3">
    <name type="scientific">Sinosporangium siamense</name>
    <dbReference type="NCBI Taxonomy" id="1367973"/>
    <lineage>
        <taxon>Bacteria</taxon>
        <taxon>Bacillati</taxon>
        <taxon>Actinomycetota</taxon>
        <taxon>Actinomycetes</taxon>
        <taxon>Streptosporangiales</taxon>
        <taxon>Streptosporangiaceae</taxon>
        <taxon>Sinosporangium</taxon>
    </lineage>
</organism>
<dbReference type="AlphaFoldDB" id="A0A919RH80"/>
<dbReference type="Gene3D" id="3.30.565.10">
    <property type="entry name" value="Histidine kinase-like ATPase, C-terminal domain"/>
    <property type="match status" value="1"/>
</dbReference>
<comment type="caution">
    <text evidence="2">The sequence shown here is derived from an EMBL/GenBank/DDBJ whole genome shotgun (WGS) entry which is preliminary data.</text>
</comment>
<dbReference type="InterPro" id="IPR036890">
    <property type="entry name" value="HATPase_C_sf"/>
</dbReference>
<protein>
    <recommendedName>
        <fullName evidence="1">Histidine kinase/HSP90-like ATPase domain-containing protein</fullName>
    </recommendedName>
</protein>
<dbReference type="Proteomes" id="UP000606172">
    <property type="component" value="Unassembled WGS sequence"/>
</dbReference>
<dbReference type="SUPFAM" id="SSF55874">
    <property type="entry name" value="ATPase domain of HSP90 chaperone/DNA topoisomerase II/histidine kinase"/>
    <property type="match status" value="1"/>
</dbReference>
<sequence length="86" mass="9361">MRNFLELEQVAAETSDVVVLLTSELVTNAVTHSLSKHGVVTVLLDLDHERARVRMDVIDDGPAVVVVPACGNPDCPPEYDDDDEGF</sequence>
<evidence type="ECO:0000259" key="1">
    <source>
        <dbReference type="Pfam" id="PF13581"/>
    </source>
</evidence>
<evidence type="ECO:0000313" key="2">
    <source>
        <dbReference type="EMBL" id="GII91794.1"/>
    </source>
</evidence>
<evidence type="ECO:0000313" key="3">
    <source>
        <dbReference type="Proteomes" id="UP000606172"/>
    </source>
</evidence>
<reference evidence="2" key="1">
    <citation type="submission" date="2021-01" db="EMBL/GenBank/DDBJ databases">
        <title>Whole genome shotgun sequence of Sinosporangium siamense NBRC 109515.</title>
        <authorList>
            <person name="Komaki H."/>
            <person name="Tamura T."/>
        </authorList>
    </citation>
    <scope>NUCLEOTIDE SEQUENCE</scope>
    <source>
        <strain evidence="2">NBRC 109515</strain>
    </source>
</reference>